<reference evidence="2" key="1">
    <citation type="submission" date="2021-11" db="EMBL/GenBank/DDBJ databases">
        <authorList>
            <person name="Qingchun L."/>
            <person name="Dong Z."/>
            <person name="Zongwei Q."/>
            <person name="Jia Z."/>
            <person name="Duotao L."/>
        </authorList>
    </citation>
    <scope>NUCLEOTIDE SEQUENCE</scope>
    <source>
        <strain evidence="2">WLY-B-L2</strain>
    </source>
</reference>
<comment type="caution">
    <text evidence="2">The sequence shown here is derived from an EMBL/GenBank/DDBJ whole genome shotgun (WGS) entry which is preliminary data.</text>
</comment>
<accession>A0ABS8N0D9</accession>
<dbReference type="RefSeq" id="WP_229980736.1">
    <property type="nucleotide sequence ID" value="NZ_JAJJPB010000001.1"/>
</dbReference>
<gene>
    <name evidence="2" type="ORF">LN736_00005</name>
</gene>
<dbReference type="SUPFAM" id="SSF51735">
    <property type="entry name" value="NAD(P)-binding Rossmann-fold domains"/>
    <property type="match status" value="1"/>
</dbReference>
<feature type="non-terminal residue" evidence="2">
    <location>
        <position position="52"/>
    </location>
</feature>
<evidence type="ECO:0000259" key="1">
    <source>
        <dbReference type="Pfam" id="PF01408"/>
    </source>
</evidence>
<protein>
    <submittedName>
        <fullName evidence="2">Gfo/Idh/MocA family oxidoreductase</fullName>
    </submittedName>
</protein>
<dbReference type="EMBL" id="JAJJPB010000001">
    <property type="protein sequence ID" value="MCC9293262.1"/>
    <property type="molecule type" value="Genomic_DNA"/>
</dbReference>
<sequence length="52" mass="5810">MKKLRFAIIGCGRISYKHVEALAANKDEAVLVAVCDVVSEKAEKRKNEYADK</sequence>
<name>A0ABS8N0D9_9CLOT</name>
<feature type="domain" description="Gfo/Idh/MocA-like oxidoreductase N-terminal" evidence="1">
    <location>
        <begin position="4"/>
        <end position="48"/>
    </location>
</feature>
<dbReference type="Proteomes" id="UP001165422">
    <property type="component" value="Unassembled WGS sequence"/>
</dbReference>
<keyword evidence="3" id="KW-1185">Reference proteome</keyword>
<dbReference type="Gene3D" id="3.40.50.720">
    <property type="entry name" value="NAD(P)-binding Rossmann-like Domain"/>
    <property type="match status" value="1"/>
</dbReference>
<dbReference type="InterPro" id="IPR000683">
    <property type="entry name" value="Gfo/Idh/MocA-like_OxRdtase_N"/>
</dbReference>
<proteinExistence type="predicted"/>
<organism evidence="2 3">
    <name type="scientific">Clostridium aromativorans</name>
    <dbReference type="NCBI Taxonomy" id="2836848"/>
    <lineage>
        <taxon>Bacteria</taxon>
        <taxon>Bacillati</taxon>
        <taxon>Bacillota</taxon>
        <taxon>Clostridia</taxon>
        <taxon>Eubacteriales</taxon>
        <taxon>Clostridiaceae</taxon>
        <taxon>Clostridium</taxon>
    </lineage>
</organism>
<dbReference type="InterPro" id="IPR036291">
    <property type="entry name" value="NAD(P)-bd_dom_sf"/>
</dbReference>
<evidence type="ECO:0000313" key="2">
    <source>
        <dbReference type="EMBL" id="MCC9293262.1"/>
    </source>
</evidence>
<evidence type="ECO:0000313" key="3">
    <source>
        <dbReference type="Proteomes" id="UP001165422"/>
    </source>
</evidence>
<dbReference type="Pfam" id="PF01408">
    <property type="entry name" value="GFO_IDH_MocA"/>
    <property type="match status" value="1"/>
</dbReference>